<accession>A0A1I4ZE65</accession>
<evidence type="ECO:0000313" key="8">
    <source>
        <dbReference type="Proteomes" id="UP000198705"/>
    </source>
</evidence>
<dbReference type="RefSeq" id="WP_092206275.1">
    <property type="nucleotide sequence ID" value="NZ_FOVN01000001.1"/>
</dbReference>
<feature type="chain" id="PRO_5011618855" evidence="5">
    <location>
        <begin position="19"/>
        <end position="366"/>
    </location>
</feature>
<dbReference type="InterPro" id="IPR050330">
    <property type="entry name" value="Bact_OuterMem_StrucFunc"/>
</dbReference>
<dbReference type="PANTHER" id="PTHR30329:SF21">
    <property type="entry name" value="LIPOPROTEIN YIAD-RELATED"/>
    <property type="match status" value="1"/>
</dbReference>
<dbReference type="Proteomes" id="UP000198705">
    <property type="component" value="Unassembled WGS sequence"/>
</dbReference>
<dbReference type="GO" id="GO:0009279">
    <property type="term" value="C:cell outer membrane"/>
    <property type="evidence" value="ECO:0007669"/>
    <property type="project" value="UniProtKB-SubCell"/>
</dbReference>
<dbReference type="PANTHER" id="PTHR30329">
    <property type="entry name" value="STATOR ELEMENT OF FLAGELLAR MOTOR COMPLEX"/>
    <property type="match status" value="1"/>
</dbReference>
<sequence length="366" mass="42388">MTKFLFFLLLLTFQLAVSQNLVRNPSFEDFEKCPWKLGMFNSNVNYWSCPNHGSTDFFRACGNTNETNQNYNGEQTPFLGDAYAGMYCYAEDDYREYIQGELKEKLQATETYTIQFYISLAEKSSFSIKNMAVLFTDERIGASTKSASILNSPKGSNQKFGNLSKKFINPEALKIQNSLIQKDTLIPFYNDTKEWMQVTFTYQATGYEQFFTIGNFKANQETAINQEKPEFKHPFTYYYIDAISIELIKNTYETNTLYTFKNVLFEFDKANLLEESVEELDKLYLHLKGNHLNVEIYGHTDTVGIELHNEKLSEKRAKAVSDYLIKSGLEASRIQWFGYGSSKPIVDNTSEENRALNRRVEFKLIK</sequence>
<evidence type="ECO:0000256" key="5">
    <source>
        <dbReference type="SAM" id="SignalP"/>
    </source>
</evidence>
<evidence type="ECO:0000259" key="6">
    <source>
        <dbReference type="PROSITE" id="PS51123"/>
    </source>
</evidence>
<gene>
    <name evidence="7" type="ORF">SAMN04487989_101743</name>
</gene>
<reference evidence="8" key="1">
    <citation type="submission" date="2016-10" db="EMBL/GenBank/DDBJ databases">
        <authorList>
            <person name="Varghese N."/>
            <person name="Submissions S."/>
        </authorList>
    </citation>
    <scope>NUCLEOTIDE SEQUENCE [LARGE SCALE GENOMIC DNA]</scope>
    <source>
        <strain evidence="8">DSM 23925</strain>
    </source>
</reference>
<dbReference type="InterPro" id="IPR006665">
    <property type="entry name" value="OmpA-like"/>
</dbReference>
<dbReference type="OrthoDB" id="9782229at2"/>
<dbReference type="PROSITE" id="PS51123">
    <property type="entry name" value="OMPA_2"/>
    <property type="match status" value="1"/>
</dbReference>
<feature type="signal peptide" evidence="5">
    <location>
        <begin position="1"/>
        <end position="18"/>
    </location>
</feature>
<dbReference type="STRING" id="649333.SAMN04487989_101743"/>
<keyword evidence="5" id="KW-0732">Signal</keyword>
<feature type="domain" description="OmpA-like" evidence="6">
    <location>
        <begin position="252"/>
        <end position="366"/>
    </location>
</feature>
<dbReference type="SUPFAM" id="SSF103088">
    <property type="entry name" value="OmpA-like"/>
    <property type="match status" value="1"/>
</dbReference>
<dbReference type="PRINTS" id="PR01021">
    <property type="entry name" value="OMPADOMAIN"/>
</dbReference>
<keyword evidence="8" id="KW-1185">Reference proteome</keyword>
<dbReference type="PRINTS" id="PR01023">
    <property type="entry name" value="NAFLGMOTY"/>
</dbReference>
<evidence type="ECO:0000256" key="4">
    <source>
        <dbReference type="PROSITE-ProRule" id="PRU00473"/>
    </source>
</evidence>
<proteinExistence type="predicted"/>
<protein>
    <submittedName>
        <fullName evidence="7">OmpA family protein</fullName>
    </submittedName>
</protein>
<evidence type="ECO:0000313" key="7">
    <source>
        <dbReference type="EMBL" id="SFN48269.1"/>
    </source>
</evidence>
<organism evidence="7 8">
    <name type="scientific">Bizionia echini</name>
    <dbReference type="NCBI Taxonomy" id="649333"/>
    <lineage>
        <taxon>Bacteria</taxon>
        <taxon>Pseudomonadati</taxon>
        <taxon>Bacteroidota</taxon>
        <taxon>Flavobacteriia</taxon>
        <taxon>Flavobacteriales</taxon>
        <taxon>Flavobacteriaceae</taxon>
        <taxon>Bizionia</taxon>
    </lineage>
</organism>
<keyword evidence="2 4" id="KW-0472">Membrane</keyword>
<comment type="subcellular location">
    <subcellularLocation>
        <location evidence="1">Cell outer membrane</location>
    </subcellularLocation>
</comment>
<dbReference type="AlphaFoldDB" id="A0A1I4ZE65"/>
<name>A0A1I4ZE65_9FLAO</name>
<keyword evidence="3" id="KW-0998">Cell outer membrane</keyword>
<dbReference type="InterPro" id="IPR006664">
    <property type="entry name" value="OMP_bac"/>
</dbReference>
<evidence type="ECO:0000256" key="3">
    <source>
        <dbReference type="ARBA" id="ARBA00023237"/>
    </source>
</evidence>
<dbReference type="EMBL" id="FOVN01000001">
    <property type="protein sequence ID" value="SFN48269.1"/>
    <property type="molecule type" value="Genomic_DNA"/>
</dbReference>
<dbReference type="Gene3D" id="3.30.1330.60">
    <property type="entry name" value="OmpA-like domain"/>
    <property type="match status" value="1"/>
</dbReference>
<evidence type="ECO:0000256" key="2">
    <source>
        <dbReference type="ARBA" id="ARBA00023136"/>
    </source>
</evidence>
<dbReference type="InterPro" id="IPR036737">
    <property type="entry name" value="OmpA-like_sf"/>
</dbReference>
<dbReference type="CDD" id="cd07185">
    <property type="entry name" value="OmpA_C-like"/>
    <property type="match status" value="1"/>
</dbReference>
<dbReference type="Pfam" id="PF00691">
    <property type="entry name" value="OmpA"/>
    <property type="match status" value="1"/>
</dbReference>
<evidence type="ECO:0000256" key="1">
    <source>
        <dbReference type="ARBA" id="ARBA00004442"/>
    </source>
</evidence>